<dbReference type="GeneID" id="39590461"/>
<dbReference type="AlphaFoldDB" id="A0A427XZU4"/>
<evidence type="ECO:0000313" key="1">
    <source>
        <dbReference type="EMBL" id="RSH84398.1"/>
    </source>
</evidence>
<accession>A0A427XZU4</accession>
<protein>
    <submittedName>
        <fullName evidence="1">Uncharacterized protein</fullName>
    </submittedName>
</protein>
<dbReference type="EMBL" id="RSCE01000003">
    <property type="protein sequence ID" value="RSH84398.1"/>
    <property type="molecule type" value="Genomic_DNA"/>
</dbReference>
<proteinExistence type="predicted"/>
<dbReference type="RefSeq" id="XP_028477846.1">
    <property type="nucleotide sequence ID" value="XM_028621394.1"/>
</dbReference>
<reference evidence="1 2" key="1">
    <citation type="submission" date="2018-11" db="EMBL/GenBank/DDBJ databases">
        <title>Genome sequence of Apiotrichum porosum DSM 27194.</title>
        <authorList>
            <person name="Aliyu H."/>
            <person name="Gorte O."/>
            <person name="Ochsenreither K."/>
        </authorList>
    </citation>
    <scope>NUCLEOTIDE SEQUENCE [LARGE SCALE GENOMIC DNA]</scope>
    <source>
        <strain evidence="1 2">DSM 27194</strain>
    </source>
</reference>
<gene>
    <name evidence="1" type="ORF">EHS24_005918</name>
</gene>
<name>A0A427XZU4_9TREE</name>
<organism evidence="1 2">
    <name type="scientific">Apiotrichum porosum</name>
    <dbReference type="NCBI Taxonomy" id="105984"/>
    <lineage>
        <taxon>Eukaryota</taxon>
        <taxon>Fungi</taxon>
        <taxon>Dikarya</taxon>
        <taxon>Basidiomycota</taxon>
        <taxon>Agaricomycotina</taxon>
        <taxon>Tremellomycetes</taxon>
        <taxon>Trichosporonales</taxon>
        <taxon>Trichosporonaceae</taxon>
        <taxon>Apiotrichum</taxon>
    </lineage>
</organism>
<sequence>MLHPAFTGRVRATWHVEQRLVSMVSKPNPRRHPPTTPTVQVVTAPKVTPDTIFAGDARAAPIVLDMKQWQTRFSAVEAALADHQRQIHRALGRLDMLRPLDVASLLLEHLCRWPKAATAPSPVIRTALETALKDLKSGERSQLPSSPPLVANPAEILGLGKSELVHVLEAVAPRVSRDAVQERNTVAHPRRRLDWLLEDNLEALERLPARDRADHLLVHLAITRCAELSGEDVSEHRERVEVMRIKLGL</sequence>
<keyword evidence="2" id="KW-1185">Reference proteome</keyword>
<dbReference type="Proteomes" id="UP000279236">
    <property type="component" value="Unassembled WGS sequence"/>
</dbReference>
<comment type="caution">
    <text evidence="1">The sequence shown here is derived from an EMBL/GenBank/DDBJ whole genome shotgun (WGS) entry which is preliminary data.</text>
</comment>
<evidence type="ECO:0000313" key="2">
    <source>
        <dbReference type="Proteomes" id="UP000279236"/>
    </source>
</evidence>